<dbReference type="InterPro" id="IPR007366">
    <property type="entry name" value="DUF432"/>
</dbReference>
<evidence type="ECO:0008006" key="3">
    <source>
        <dbReference type="Google" id="ProtNLM"/>
    </source>
</evidence>
<dbReference type="Pfam" id="PF04254">
    <property type="entry name" value="DUF432"/>
    <property type="match status" value="1"/>
</dbReference>
<reference evidence="1 2" key="1">
    <citation type="submission" date="2017-11" db="EMBL/GenBank/DDBJ databases">
        <title>Isolation and Characterization of Methanofollis Species from Methane Seep Offshore SW Taiwan.</title>
        <authorList>
            <person name="Teng N.-H."/>
            <person name="Lai M.-C."/>
            <person name="Chen S.-C."/>
        </authorList>
    </citation>
    <scope>NUCLEOTIDE SEQUENCE [LARGE SCALE GENOMIC DNA]</scope>
    <source>
        <strain evidence="1 2">FWC-SCC2</strain>
    </source>
</reference>
<comment type="caution">
    <text evidence="1">The sequence shown here is derived from an EMBL/GenBank/DDBJ whole genome shotgun (WGS) entry which is preliminary data.</text>
</comment>
<name>A0A483CVB4_9EURY</name>
<proteinExistence type="predicted"/>
<keyword evidence="2" id="KW-1185">Reference proteome</keyword>
<gene>
    <name evidence="1" type="ORF">CUJ86_01470</name>
</gene>
<protein>
    <recommendedName>
        <fullName evidence="3">DUF432 domain-containing protein</fullName>
    </recommendedName>
</protein>
<accession>A0A483CVB4</accession>
<dbReference type="EMBL" id="PGCL01000001">
    <property type="protein sequence ID" value="TAJ45431.1"/>
    <property type="molecule type" value="Genomic_DNA"/>
</dbReference>
<sequence length="296" mass="33461">MKRRSPWTPTIPWPAGTSPLPSRSWRWKRGAGSRYSFTPRYHEPYSTHSPDTLIPAAPNTQCVYGTYGFAFHIEKDGFSIEVNQENGIYVYRRSLDGSSAERKLVSSGGRVIVNPVEPLNLPREVSRHLIVEFEPVSIEPGAQETVYLTFPIEVAVFVAAKGNYEVLDIFSWNRQKYTLYGSPDRGLIARWWGSQVAFSPPLVDPRREGLLSLTITNATNAWVDVSRVVLEGYGMKIFYDDSASIRAWMRISSSMVAETGCHDAPYRDGQRKSLELYTARSIPGIERSRFLMDQGI</sequence>
<evidence type="ECO:0000313" key="1">
    <source>
        <dbReference type="EMBL" id="TAJ45431.1"/>
    </source>
</evidence>
<organism evidence="1 2">
    <name type="scientific">Methanofollis fontis</name>
    <dbReference type="NCBI Taxonomy" id="2052832"/>
    <lineage>
        <taxon>Archaea</taxon>
        <taxon>Methanobacteriati</taxon>
        <taxon>Methanobacteriota</taxon>
        <taxon>Stenosarchaea group</taxon>
        <taxon>Methanomicrobia</taxon>
        <taxon>Methanomicrobiales</taxon>
        <taxon>Methanomicrobiaceae</taxon>
        <taxon>Methanofollis</taxon>
    </lineage>
</organism>
<dbReference type="AlphaFoldDB" id="A0A483CVB4"/>
<dbReference type="Proteomes" id="UP000292580">
    <property type="component" value="Unassembled WGS sequence"/>
</dbReference>
<evidence type="ECO:0000313" key="2">
    <source>
        <dbReference type="Proteomes" id="UP000292580"/>
    </source>
</evidence>